<reference evidence="1 2" key="1">
    <citation type="submission" date="2021-06" db="EMBL/GenBank/DDBJ databases">
        <authorList>
            <person name="Palmer J.M."/>
        </authorList>
    </citation>
    <scope>NUCLEOTIDE SEQUENCE [LARGE SCALE GENOMIC DNA]</scope>
    <source>
        <strain evidence="1 2">GA_2019</strain>
        <tissue evidence="1">Muscle</tissue>
    </source>
</reference>
<accession>A0ABV0MTL5</accession>
<dbReference type="EMBL" id="JAHRIO010011440">
    <property type="protein sequence ID" value="MEQ2162221.1"/>
    <property type="molecule type" value="Genomic_DNA"/>
</dbReference>
<name>A0ABV0MTL5_9TELE</name>
<protein>
    <submittedName>
        <fullName evidence="1">Uncharacterized protein</fullName>
    </submittedName>
</protein>
<comment type="caution">
    <text evidence="1">The sequence shown here is derived from an EMBL/GenBank/DDBJ whole genome shotgun (WGS) entry which is preliminary data.</text>
</comment>
<keyword evidence="2" id="KW-1185">Reference proteome</keyword>
<evidence type="ECO:0000313" key="2">
    <source>
        <dbReference type="Proteomes" id="UP001476798"/>
    </source>
</evidence>
<dbReference type="Proteomes" id="UP001476798">
    <property type="component" value="Unassembled WGS sequence"/>
</dbReference>
<organism evidence="1 2">
    <name type="scientific">Goodea atripinnis</name>
    <dbReference type="NCBI Taxonomy" id="208336"/>
    <lineage>
        <taxon>Eukaryota</taxon>
        <taxon>Metazoa</taxon>
        <taxon>Chordata</taxon>
        <taxon>Craniata</taxon>
        <taxon>Vertebrata</taxon>
        <taxon>Euteleostomi</taxon>
        <taxon>Actinopterygii</taxon>
        <taxon>Neopterygii</taxon>
        <taxon>Teleostei</taxon>
        <taxon>Neoteleostei</taxon>
        <taxon>Acanthomorphata</taxon>
        <taxon>Ovalentaria</taxon>
        <taxon>Atherinomorphae</taxon>
        <taxon>Cyprinodontiformes</taxon>
        <taxon>Goodeidae</taxon>
        <taxon>Goodea</taxon>
    </lineage>
</organism>
<sequence>MIRLDFLAVHSSSTRSLNNLDTVHLSLSLTQLPLLQESASAAVNWTQRSCSLLFLQTQISMEMGCTSYFSTVVGVAALKKSKGQKHGVQFIFLTGENKPSISACSRRSTDQGVNLSLPPDAIHNDLEEKFSFCAPS</sequence>
<proteinExistence type="predicted"/>
<evidence type="ECO:0000313" key="1">
    <source>
        <dbReference type="EMBL" id="MEQ2162221.1"/>
    </source>
</evidence>
<gene>
    <name evidence="1" type="ORF">GOODEAATRI_017606</name>
</gene>